<reference evidence="4 5" key="1">
    <citation type="submission" date="2020-07" db="EMBL/GenBank/DDBJ databases">
        <title>Sequencing the genomes of 1000 actinobacteria strains.</title>
        <authorList>
            <person name="Klenk H.-P."/>
        </authorList>
    </citation>
    <scope>NUCLEOTIDE SEQUENCE [LARGE SCALE GENOMIC DNA]</scope>
    <source>
        <strain evidence="4 5">DSM 42178</strain>
    </source>
</reference>
<keyword evidence="5" id="KW-1185">Reference proteome</keyword>
<keyword evidence="2" id="KW-1133">Transmembrane helix</keyword>
<comment type="caution">
    <text evidence="4">The sequence shown here is derived from an EMBL/GenBank/DDBJ whole genome shotgun (WGS) entry which is preliminary data.</text>
</comment>
<protein>
    <recommendedName>
        <fullName evidence="3">Low molecular weight protein antigen 6 PH domain-containing protein</fullName>
    </recommendedName>
</protein>
<evidence type="ECO:0000313" key="5">
    <source>
        <dbReference type="Proteomes" id="UP000567795"/>
    </source>
</evidence>
<gene>
    <name evidence="4" type="ORF">FHU37_005052</name>
</gene>
<evidence type="ECO:0000313" key="4">
    <source>
        <dbReference type="EMBL" id="NYI08023.1"/>
    </source>
</evidence>
<evidence type="ECO:0000259" key="3">
    <source>
        <dbReference type="Pfam" id="PF10756"/>
    </source>
</evidence>
<organism evidence="4 5">
    <name type="scientific">Allostreptomyces psammosilenae</name>
    <dbReference type="NCBI Taxonomy" id="1892865"/>
    <lineage>
        <taxon>Bacteria</taxon>
        <taxon>Bacillati</taxon>
        <taxon>Actinomycetota</taxon>
        <taxon>Actinomycetes</taxon>
        <taxon>Kitasatosporales</taxon>
        <taxon>Streptomycetaceae</taxon>
        <taxon>Allostreptomyces</taxon>
    </lineage>
</organism>
<accession>A0A853A070</accession>
<feature type="region of interest" description="Disordered" evidence="1">
    <location>
        <begin position="1"/>
        <end position="39"/>
    </location>
</feature>
<dbReference type="Proteomes" id="UP000567795">
    <property type="component" value="Unassembled WGS sequence"/>
</dbReference>
<evidence type="ECO:0000256" key="2">
    <source>
        <dbReference type="SAM" id="Phobius"/>
    </source>
</evidence>
<feature type="transmembrane region" description="Helical" evidence="2">
    <location>
        <begin position="211"/>
        <end position="231"/>
    </location>
</feature>
<keyword evidence="2" id="KW-0812">Transmembrane</keyword>
<feature type="domain" description="Low molecular weight protein antigen 6 PH" evidence="3">
    <location>
        <begin position="95"/>
        <end position="168"/>
    </location>
</feature>
<proteinExistence type="predicted"/>
<feature type="transmembrane region" description="Helical" evidence="2">
    <location>
        <begin position="46"/>
        <end position="64"/>
    </location>
</feature>
<keyword evidence="2" id="KW-0472">Membrane</keyword>
<dbReference type="AlphaFoldDB" id="A0A853A070"/>
<feature type="compositionally biased region" description="Basic and acidic residues" evidence="1">
    <location>
        <begin position="1"/>
        <end position="17"/>
    </location>
</feature>
<dbReference type="RefSeq" id="WP_179816920.1">
    <property type="nucleotide sequence ID" value="NZ_JACBZD010000002.1"/>
</dbReference>
<feature type="transmembrane region" description="Helical" evidence="2">
    <location>
        <begin position="76"/>
        <end position="94"/>
    </location>
</feature>
<dbReference type="EMBL" id="JACBZD010000002">
    <property type="protein sequence ID" value="NYI08023.1"/>
    <property type="molecule type" value="Genomic_DNA"/>
</dbReference>
<dbReference type="InterPro" id="IPR019692">
    <property type="entry name" value="CFP-6_PH"/>
</dbReference>
<name>A0A853A070_9ACTN</name>
<sequence>MNPPSDHRTPPPGEPERPGQPGQPGQSGGSGQPDEPRYADRTYRSVPSVVTGVAVLVIGGALVVDAALRTDGRELGAVLAATLLVVPLVVAYTLRPMVAAGHDRLLVRNPFRTVVAPWSTVEHVRAGMSSEVVVSGRTYQLWAVPVSLRQRKKAQRDNARAAAEGRRDARSLAGVEAPGQAWADHVVTELRELAEAGRERPGARGEPRVRWCWWIIAPAVAGLVALVGVLMGG</sequence>
<evidence type="ECO:0000256" key="1">
    <source>
        <dbReference type="SAM" id="MobiDB-lite"/>
    </source>
</evidence>
<dbReference type="Pfam" id="PF10756">
    <property type="entry name" value="bPH_6"/>
    <property type="match status" value="1"/>
</dbReference>